<evidence type="ECO:0000313" key="2">
    <source>
        <dbReference type="Proteomes" id="UP001589733"/>
    </source>
</evidence>
<organism evidence="1 2">
    <name type="scientific">Deinococcus oregonensis</name>
    <dbReference type="NCBI Taxonomy" id="1805970"/>
    <lineage>
        <taxon>Bacteria</taxon>
        <taxon>Thermotogati</taxon>
        <taxon>Deinococcota</taxon>
        <taxon>Deinococci</taxon>
        <taxon>Deinococcales</taxon>
        <taxon>Deinococcaceae</taxon>
        <taxon>Deinococcus</taxon>
    </lineage>
</organism>
<accession>A0ABV6B6S1</accession>
<evidence type="ECO:0000313" key="1">
    <source>
        <dbReference type="EMBL" id="MFB9995462.1"/>
    </source>
</evidence>
<dbReference type="Proteomes" id="UP001589733">
    <property type="component" value="Unassembled WGS sequence"/>
</dbReference>
<proteinExistence type="predicted"/>
<dbReference type="RefSeq" id="WP_380017419.1">
    <property type="nucleotide sequence ID" value="NZ_JBHLYR010000091.1"/>
</dbReference>
<keyword evidence="2" id="KW-1185">Reference proteome</keyword>
<gene>
    <name evidence="1" type="ORF">ACFFLM_26365</name>
</gene>
<name>A0ABV6B6S1_9DEIO</name>
<dbReference type="EMBL" id="JBHLYR010000091">
    <property type="protein sequence ID" value="MFB9995462.1"/>
    <property type="molecule type" value="Genomic_DNA"/>
</dbReference>
<reference evidence="1 2" key="1">
    <citation type="submission" date="2024-09" db="EMBL/GenBank/DDBJ databases">
        <authorList>
            <person name="Sun Q."/>
            <person name="Mori K."/>
        </authorList>
    </citation>
    <scope>NUCLEOTIDE SEQUENCE [LARGE SCALE GENOMIC DNA]</scope>
    <source>
        <strain evidence="1 2">JCM 13503</strain>
    </source>
</reference>
<protein>
    <submittedName>
        <fullName evidence="1">Uncharacterized protein</fullName>
    </submittedName>
</protein>
<comment type="caution">
    <text evidence="1">The sequence shown here is derived from an EMBL/GenBank/DDBJ whole genome shotgun (WGS) entry which is preliminary data.</text>
</comment>
<sequence>MKARSLHFPEVIPLTTPEDDPAVRLGLTLLASISLNLHGLKRGGELDCPCTG</sequence>